<proteinExistence type="predicted"/>
<dbReference type="EMBL" id="CP109011">
    <property type="protein sequence ID" value="WUT40925.1"/>
    <property type="molecule type" value="Genomic_DNA"/>
</dbReference>
<organism evidence="1 2">
    <name type="scientific">Streptomyces pseudovenezuelae</name>
    <dbReference type="NCBI Taxonomy" id="67350"/>
    <lineage>
        <taxon>Bacteria</taxon>
        <taxon>Bacillati</taxon>
        <taxon>Actinomycetota</taxon>
        <taxon>Actinomycetes</taxon>
        <taxon>Kitasatosporales</taxon>
        <taxon>Streptomycetaceae</taxon>
        <taxon>Streptomyces</taxon>
        <taxon>Streptomyces aurantiacus group</taxon>
    </lineage>
</organism>
<protein>
    <submittedName>
        <fullName evidence="1">Uncharacterized protein</fullName>
    </submittedName>
</protein>
<reference evidence="1" key="1">
    <citation type="submission" date="2022-10" db="EMBL/GenBank/DDBJ databases">
        <title>The complete genomes of actinobacterial strains from the NBC collection.</title>
        <authorList>
            <person name="Joergensen T.S."/>
            <person name="Alvarez Arevalo M."/>
            <person name="Sterndorff E.B."/>
            <person name="Faurdal D."/>
            <person name="Vuksanovic O."/>
            <person name="Mourched A.-S."/>
            <person name="Charusanti P."/>
            <person name="Shaw S."/>
            <person name="Blin K."/>
            <person name="Weber T."/>
        </authorList>
    </citation>
    <scope>NUCLEOTIDE SEQUENCE</scope>
    <source>
        <strain evidence="1">NBC_00686</strain>
    </source>
</reference>
<sequence>MAEIRRITAEETYERQVLFVHNLGFCEPTSARRISFQESLVVATFHEQSYRAFGIARVDIPAGALANRVAAVSSVISRPYA</sequence>
<dbReference type="RefSeq" id="WP_329257178.1">
    <property type="nucleotide sequence ID" value="NZ_CP109011.1"/>
</dbReference>
<name>A0ABZ1WMG1_9ACTN</name>
<gene>
    <name evidence="1" type="ORF">OG929_00990</name>
</gene>
<keyword evidence="2" id="KW-1185">Reference proteome</keyword>
<dbReference type="Proteomes" id="UP001432168">
    <property type="component" value="Chromosome"/>
</dbReference>
<accession>A0ABZ1WMG1</accession>
<evidence type="ECO:0000313" key="1">
    <source>
        <dbReference type="EMBL" id="WUT40925.1"/>
    </source>
</evidence>
<evidence type="ECO:0000313" key="2">
    <source>
        <dbReference type="Proteomes" id="UP001432168"/>
    </source>
</evidence>